<proteinExistence type="predicted"/>
<dbReference type="InterPro" id="IPR051396">
    <property type="entry name" value="Bact_Antivir_Def_Nuclease"/>
</dbReference>
<dbReference type="AlphaFoldDB" id="A0A4Q6XUM6"/>
<dbReference type="PANTHER" id="PTHR43581">
    <property type="entry name" value="ATP/GTP PHOSPHATASE"/>
    <property type="match status" value="1"/>
</dbReference>
<dbReference type="Proteomes" id="UP000292085">
    <property type="component" value="Unassembled WGS sequence"/>
</dbReference>
<keyword evidence="3" id="KW-1185">Reference proteome</keyword>
<dbReference type="Gene3D" id="3.40.50.300">
    <property type="entry name" value="P-loop containing nucleotide triphosphate hydrolases"/>
    <property type="match status" value="1"/>
</dbReference>
<dbReference type="InterPro" id="IPR027417">
    <property type="entry name" value="P-loop_NTPase"/>
</dbReference>
<evidence type="ECO:0000313" key="3">
    <source>
        <dbReference type="Proteomes" id="UP000292085"/>
    </source>
</evidence>
<dbReference type="EMBL" id="SGIS01000016">
    <property type="protein sequence ID" value="RZF64293.1"/>
    <property type="molecule type" value="Genomic_DNA"/>
</dbReference>
<organism evidence="2 3">
    <name type="scientific">Sphingomonas populi</name>
    <dbReference type="NCBI Taxonomy" id="2484750"/>
    <lineage>
        <taxon>Bacteria</taxon>
        <taxon>Pseudomonadati</taxon>
        <taxon>Pseudomonadota</taxon>
        <taxon>Alphaproteobacteria</taxon>
        <taxon>Sphingomonadales</taxon>
        <taxon>Sphingomonadaceae</taxon>
        <taxon>Sphingomonas</taxon>
    </lineage>
</organism>
<dbReference type="RefSeq" id="WP_130157787.1">
    <property type="nucleotide sequence ID" value="NZ_SGIS01000016.1"/>
</dbReference>
<dbReference type="SUPFAM" id="SSF52540">
    <property type="entry name" value="P-loop containing nucleoside triphosphate hydrolases"/>
    <property type="match status" value="1"/>
</dbReference>
<accession>A0A4Q6XUM6</accession>
<dbReference type="OrthoDB" id="9816534at2"/>
<reference evidence="2 3" key="1">
    <citation type="submission" date="2019-02" db="EMBL/GenBank/DDBJ databases">
        <authorList>
            <person name="Li Y."/>
        </authorList>
    </citation>
    <scope>NUCLEOTIDE SEQUENCE [LARGE SCALE GENOMIC DNA]</scope>
    <source>
        <strain evidence="2 3">3-7</strain>
    </source>
</reference>
<comment type="caution">
    <text evidence="2">The sequence shown here is derived from an EMBL/GenBank/DDBJ whole genome shotgun (WGS) entry which is preliminary data.</text>
</comment>
<sequence>MAKLISVRIKNFKGIDNILLTVEGGKSPGRFVTLVGLNESGKTSIIEAIALSVLQDPDTADLLTATSTNIDMHDVVPKHHSAGFTGNFEIDVTIDFSDSPDYTSSVTKIIKEAGFVVDGAIHSTITITKSYSFEDSNYKSSSFTWSFTPRVKKPTGIKVSPLHDVSRQTWVKCLSHIKTLIPRSVYFPTFLVNFPKRVYLEGDYGAVDNYYRSIVKDALNGLSAPLNIDKHIIDRVNKHRTPGETFSSALRSSNEGRQIDATVQALAAELNFVVFGAWGEIFKKPIKNRQIVIEWHLDESQDNHVYLEFYIIAGDHRFYISERSVGFRWFFSFLLFTQFQGARSDGRKIIFLFDEPASHLHPKAQERLLTSFQKIADPNHVIIYSTHSHYLINPLWLEQAYIVSNSAIDSEGDETGISRVDARVKIIAEKYKAFVSSHPSKTTYYQPILDVLDQSSSGLDIAGRVIILEGKYDYYPFQYLVKQHNKGADFRVLPAVGAGGLSALVSIMRGWDMKFIVLLDDDDAGRKEKAKYKDVLMLSDNQVVTLDEINSTLKGKEFEGIFQEDVRSAVRNSGFSSGNKIYKEQYYTFFQAIQSGLATPSPMPQTDSLFLDILKEIERRLALQ</sequence>
<feature type="domain" description="Endonuclease GajA/Old nuclease/RecF-like AAA" evidence="1">
    <location>
        <begin position="3"/>
        <end position="392"/>
    </location>
</feature>
<dbReference type="CDD" id="cd00267">
    <property type="entry name" value="ABC_ATPase"/>
    <property type="match status" value="2"/>
</dbReference>
<name>A0A4Q6XUM6_9SPHN</name>
<dbReference type="InterPro" id="IPR041685">
    <property type="entry name" value="AAA_GajA/Old/RecF-like"/>
</dbReference>
<evidence type="ECO:0000313" key="2">
    <source>
        <dbReference type="EMBL" id="RZF64293.1"/>
    </source>
</evidence>
<protein>
    <recommendedName>
        <fullName evidence="1">Endonuclease GajA/Old nuclease/RecF-like AAA domain-containing protein</fullName>
    </recommendedName>
</protein>
<evidence type="ECO:0000259" key="1">
    <source>
        <dbReference type="Pfam" id="PF13175"/>
    </source>
</evidence>
<dbReference type="PANTHER" id="PTHR43581:SF2">
    <property type="entry name" value="EXCINUCLEASE ATPASE SUBUNIT"/>
    <property type="match status" value="1"/>
</dbReference>
<dbReference type="Pfam" id="PF13175">
    <property type="entry name" value="AAA_15"/>
    <property type="match status" value="1"/>
</dbReference>
<gene>
    <name evidence="2" type="ORF">EWE75_12160</name>
</gene>